<name>A0A9W6UIE9_9ACTN</name>
<protein>
    <submittedName>
        <fullName evidence="1">Uncharacterized protein</fullName>
    </submittedName>
</protein>
<gene>
    <name evidence="1" type="ORF">Nans01_13360</name>
</gene>
<comment type="caution">
    <text evidence="1">The sequence shown here is derived from an EMBL/GenBank/DDBJ whole genome shotgun (WGS) entry which is preliminary data.</text>
</comment>
<accession>A0A9W6UIE9</accession>
<reference evidence="1" key="1">
    <citation type="submission" date="2023-02" db="EMBL/GenBank/DDBJ databases">
        <title>Nocardiopsis ansamitocini NBRC 112285.</title>
        <authorList>
            <person name="Ichikawa N."/>
            <person name="Sato H."/>
            <person name="Tonouchi N."/>
        </authorList>
    </citation>
    <scope>NUCLEOTIDE SEQUENCE</scope>
    <source>
        <strain evidence="1">NBRC 112285</strain>
    </source>
</reference>
<dbReference type="AlphaFoldDB" id="A0A9W6UIE9"/>
<dbReference type="Proteomes" id="UP001165092">
    <property type="component" value="Unassembled WGS sequence"/>
</dbReference>
<evidence type="ECO:0000313" key="2">
    <source>
        <dbReference type="Proteomes" id="UP001165092"/>
    </source>
</evidence>
<organism evidence="1 2">
    <name type="scientific">Nocardiopsis ansamitocini</name>
    <dbReference type="NCBI Taxonomy" id="1670832"/>
    <lineage>
        <taxon>Bacteria</taxon>
        <taxon>Bacillati</taxon>
        <taxon>Actinomycetota</taxon>
        <taxon>Actinomycetes</taxon>
        <taxon>Streptosporangiales</taxon>
        <taxon>Nocardiopsidaceae</taxon>
        <taxon>Nocardiopsis</taxon>
    </lineage>
</organism>
<dbReference type="EMBL" id="BSQG01000002">
    <property type="protein sequence ID" value="GLU46985.1"/>
    <property type="molecule type" value="Genomic_DNA"/>
</dbReference>
<sequence>MMARPAVHPAAGFSLPLPTVAPTIALGTALGLVVPVLAGAGSSAPDDGTPCSGN</sequence>
<evidence type="ECO:0000313" key="1">
    <source>
        <dbReference type="EMBL" id="GLU46985.1"/>
    </source>
</evidence>
<proteinExistence type="predicted"/>
<keyword evidence="2" id="KW-1185">Reference proteome</keyword>